<organism evidence="2">
    <name type="scientific">Chromera velia CCMP2878</name>
    <dbReference type="NCBI Taxonomy" id="1169474"/>
    <lineage>
        <taxon>Eukaryota</taxon>
        <taxon>Sar</taxon>
        <taxon>Alveolata</taxon>
        <taxon>Colpodellida</taxon>
        <taxon>Chromeraceae</taxon>
        <taxon>Chromera</taxon>
    </lineage>
</organism>
<reference evidence="2" key="1">
    <citation type="submission" date="2014-11" db="EMBL/GenBank/DDBJ databases">
        <authorList>
            <person name="Otto D Thomas"/>
            <person name="Naeem Raeece"/>
        </authorList>
    </citation>
    <scope>NUCLEOTIDE SEQUENCE</scope>
</reference>
<feature type="compositionally biased region" description="Basic and acidic residues" evidence="1">
    <location>
        <begin position="157"/>
        <end position="175"/>
    </location>
</feature>
<feature type="compositionally biased region" description="Acidic residues" evidence="1">
    <location>
        <begin position="359"/>
        <end position="383"/>
    </location>
</feature>
<feature type="compositionally biased region" description="Basic and acidic residues" evidence="1">
    <location>
        <begin position="113"/>
        <end position="137"/>
    </location>
</feature>
<evidence type="ECO:0000256" key="1">
    <source>
        <dbReference type="SAM" id="MobiDB-lite"/>
    </source>
</evidence>
<feature type="compositionally biased region" description="Low complexity" evidence="1">
    <location>
        <begin position="218"/>
        <end position="231"/>
    </location>
</feature>
<feature type="region of interest" description="Disordered" evidence="1">
    <location>
        <begin position="326"/>
        <end position="383"/>
    </location>
</feature>
<feature type="compositionally biased region" description="Low complexity" evidence="1">
    <location>
        <begin position="89"/>
        <end position="98"/>
    </location>
</feature>
<name>A0A0G4HQ35_9ALVE</name>
<proteinExistence type="predicted"/>
<accession>A0A0G4HQ35</accession>
<dbReference type="VEuPathDB" id="CryptoDB:Cvel_29975"/>
<protein>
    <submittedName>
        <fullName evidence="2">Uncharacterized protein</fullName>
    </submittedName>
</protein>
<feature type="region of interest" description="Disordered" evidence="1">
    <location>
        <begin position="55"/>
        <end position="246"/>
    </location>
</feature>
<dbReference type="AlphaFoldDB" id="A0A0G4HQ35"/>
<sequence>MSSEIVGTPGPLSTRVRVKNHLQAKFLLERYRKAQPLVEEVNATLERVKTLLGGLGIAVPWPPPEPVSGGKKAKRDGNNQKKKGPPQAPQTEAAAATASKKNVAEEGGVVSTERGEGSGEREGDRARQGGQSERRVVVQESTDLTEESGCGKKRVRGKESSQEADAEDRLSDKSFRPASAKRSRTEQPKGRESALKSCASVSAETDVTPDVETPPLDSAAGESAASSSSAAPQLADSFSGPPSGSRLLSAVAEAYGEGGKGEGGLRRGGAEFVAEGGGEKGHGVVGAAAWTAEGEREGGLSVEEEEGDMGLLETAAGPLLPLHFFGGGEEESPFEDPPAFLNEDMGGGRLSLEFLGMDGEGEQGVEDDDDDEDEDEEAFANLF</sequence>
<evidence type="ECO:0000313" key="2">
    <source>
        <dbReference type="EMBL" id="CEM46305.1"/>
    </source>
</evidence>
<feature type="compositionally biased region" description="Basic and acidic residues" evidence="1">
    <location>
        <begin position="183"/>
        <end position="194"/>
    </location>
</feature>
<dbReference type="EMBL" id="CDMZ01003419">
    <property type="protein sequence ID" value="CEM46305.1"/>
    <property type="molecule type" value="Genomic_DNA"/>
</dbReference>
<gene>
    <name evidence="2" type="ORF">Cvel_29975</name>
</gene>